<proteinExistence type="predicted"/>
<accession>A0A644YXZ4</accession>
<name>A0A644YXZ4_9ZZZZ</name>
<feature type="region of interest" description="Disordered" evidence="1">
    <location>
        <begin position="73"/>
        <end position="97"/>
    </location>
</feature>
<sequence>MAALRHRDGKAVGIRLGGIVAAGTANRSRESSVHRNGHIGLVSLGTAARYRKTVEDGILRSYIQRHSEGSVAVGRRASDTTAQSIQNSPRRCAPGGTHVGNAQVSAGKLIAGISVQKLCHIWVCAAVKHRIKGPVSSIRGAFAYRHGDGDIRTDACTVGILPVVKIAAGGGVRRKRNLTTPADVGGVGRCHSCTRLVKIGARGHVEGTAAGAAGRYRHLVCETGEFHPADDHVVIDTLVGT</sequence>
<reference evidence="2" key="1">
    <citation type="submission" date="2019-08" db="EMBL/GenBank/DDBJ databases">
        <authorList>
            <person name="Kucharzyk K."/>
            <person name="Murdoch R.W."/>
            <person name="Higgins S."/>
            <person name="Loffler F."/>
        </authorList>
    </citation>
    <scope>NUCLEOTIDE SEQUENCE</scope>
</reference>
<feature type="compositionally biased region" description="Polar residues" evidence="1">
    <location>
        <begin position="79"/>
        <end position="89"/>
    </location>
</feature>
<dbReference type="AlphaFoldDB" id="A0A644YXZ4"/>
<evidence type="ECO:0000313" key="2">
    <source>
        <dbReference type="EMBL" id="MPM32888.1"/>
    </source>
</evidence>
<gene>
    <name evidence="2" type="ORF">SDC9_79454</name>
</gene>
<comment type="caution">
    <text evidence="2">The sequence shown here is derived from an EMBL/GenBank/DDBJ whole genome shotgun (WGS) entry which is preliminary data.</text>
</comment>
<evidence type="ECO:0000256" key="1">
    <source>
        <dbReference type="SAM" id="MobiDB-lite"/>
    </source>
</evidence>
<dbReference type="EMBL" id="VSSQ01006493">
    <property type="protein sequence ID" value="MPM32888.1"/>
    <property type="molecule type" value="Genomic_DNA"/>
</dbReference>
<protein>
    <submittedName>
        <fullName evidence="2">Uncharacterized protein</fullName>
    </submittedName>
</protein>
<organism evidence="2">
    <name type="scientific">bioreactor metagenome</name>
    <dbReference type="NCBI Taxonomy" id="1076179"/>
    <lineage>
        <taxon>unclassified sequences</taxon>
        <taxon>metagenomes</taxon>
        <taxon>ecological metagenomes</taxon>
    </lineage>
</organism>